<dbReference type="SUPFAM" id="SSF53067">
    <property type="entry name" value="Actin-like ATPase domain"/>
    <property type="match status" value="2"/>
</dbReference>
<name>A0ABV7CI51_9GAMM</name>
<dbReference type="Proteomes" id="UP001595453">
    <property type="component" value="Unassembled WGS sequence"/>
</dbReference>
<reference evidence="3" key="1">
    <citation type="journal article" date="2019" name="Int. J. Syst. Evol. Microbiol.">
        <title>The Global Catalogue of Microorganisms (GCM) 10K type strain sequencing project: providing services to taxonomists for standard genome sequencing and annotation.</title>
        <authorList>
            <consortium name="The Broad Institute Genomics Platform"/>
            <consortium name="The Broad Institute Genome Sequencing Center for Infectious Disease"/>
            <person name="Wu L."/>
            <person name="Ma J."/>
        </authorList>
    </citation>
    <scope>NUCLEOTIDE SEQUENCE [LARGE SCALE GENOMIC DNA]</scope>
    <source>
        <strain evidence="3">KCTC 42730</strain>
    </source>
</reference>
<evidence type="ECO:0000259" key="1">
    <source>
        <dbReference type="Pfam" id="PF01869"/>
    </source>
</evidence>
<dbReference type="InterPro" id="IPR002731">
    <property type="entry name" value="ATPase_BadF"/>
</dbReference>
<dbReference type="InterPro" id="IPR043129">
    <property type="entry name" value="ATPase_NBD"/>
</dbReference>
<keyword evidence="3" id="KW-1185">Reference proteome</keyword>
<feature type="domain" description="ATPase BadF/BadG/BcrA/BcrD type" evidence="1">
    <location>
        <begin position="18"/>
        <end position="266"/>
    </location>
</feature>
<evidence type="ECO:0000313" key="2">
    <source>
        <dbReference type="EMBL" id="MFC3032198.1"/>
    </source>
</evidence>
<dbReference type="Gene3D" id="3.30.420.40">
    <property type="match status" value="2"/>
</dbReference>
<protein>
    <submittedName>
        <fullName evidence="2">BadF/BadG/BcrA/BcrD ATPase family protein</fullName>
    </submittedName>
</protein>
<gene>
    <name evidence="2" type="ORF">ACFOEE_06680</name>
</gene>
<dbReference type="CDD" id="cd24082">
    <property type="entry name" value="ASKHA_NBD_GspK-like"/>
    <property type="match status" value="1"/>
</dbReference>
<organism evidence="2 3">
    <name type="scientific">Pseudoalteromonas fenneropenaei</name>
    <dbReference type="NCBI Taxonomy" id="1737459"/>
    <lineage>
        <taxon>Bacteria</taxon>
        <taxon>Pseudomonadati</taxon>
        <taxon>Pseudomonadota</taxon>
        <taxon>Gammaproteobacteria</taxon>
        <taxon>Alteromonadales</taxon>
        <taxon>Pseudoalteromonadaceae</taxon>
        <taxon>Pseudoalteromonas</taxon>
    </lineage>
</organism>
<evidence type="ECO:0000313" key="3">
    <source>
        <dbReference type="Proteomes" id="UP001595453"/>
    </source>
</evidence>
<dbReference type="PANTHER" id="PTHR43190">
    <property type="entry name" value="N-ACETYL-D-GLUCOSAMINE KINASE"/>
    <property type="match status" value="1"/>
</dbReference>
<dbReference type="PANTHER" id="PTHR43190:SF3">
    <property type="entry name" value="N-ACETYL-D-GLUCOSAMINE KINASE"/>
    <property type="match status" value="1"/>
</dbReference>
<dbReference type="RefSeq" id="WP_377122324.1">
    <property type="nucleotide sequence ID" value="NZ_JBHRSD010000011.1"/>
</dbReference>
<proteinExistence type="predicted"/>
<comment type="caution">
    <text evidence="2">The sequence shown here is derived from an EMBL/GenBank/DDBJ whole genome shotgun (WGS) entry which is preliminary data.</text>
</comment>
<accession>A0ABV7CI51</accession>
<dbReference type="InterPro" id="IPR052519">
    <property type="entry name" value="Euk-type_GlcNAc_Kinase"/>
</dbReference>
<dbReference type="EMBL" id="JBHRSD010000011">
    <property type="protein sequence ID" value="MFC3032198.1"/>
    <property type="molecule type" value="Genomic_DNA"/>
</dbReference>
<sequence>MSHTISNADNHNKTPLFLGIDGGGSKCRVRLEDSKGNVLGEGVAGPANIVRSVSQTQEAIITATMIALTNAQLSASRMADIQAVAGLAGANVSSAKQRFLQWQHPFAALTVTTDLHIACEGAHQHHDGAVIILGTGFCAGAKSNQEHIELGGHGLLLSDGASGAWLGLALVRKTLEVLDGLALASPATDALLSQLQVNSCDALVSLAHDEKPAFFASLAALVLQASDADSHTRNIIEQAANFVGRYVRHLTMLGYPRIALIGGIAAPLTPHLSKAVRSCLYPPLATPEVGALRLARAHYQAAGGS</sequence>
<dbReference type="Pfam" id="PF01869">
    <property type="entry name" value="BcrAD_BadFG"/>
    <property type="match status" value="1"/>
</dbReference>